<protein>
    <submittedName>
        <fullName evidence="1">Uncharacterized protein</fullName>
    </submittedName>
</protein>
<proteinExistence type="predicted"/>
<evidence type="ECO:0000313" key="2">
    <source>
        <dbReference type="Proteomes" id="UP000722750"/>
    </source>
</evidence>
<reference evidence="1" key="1">
    <citation type="journal article" date="2021" name="ISME J.">
        <title>Fine-scale metabolic discontinuity in a stratified prokaryote microbiome of a Red Sea deep halocline.</title>
        <authorList>
            <person name="Michoud G."/>
            <person name="Ngugi D.K."/>
            <person name="Barozzi A."/>
            <person name="Merlino G."/>
            <person name="Calleja M.L."/>
            <person name="Delgado-Huertas A."/>
            <person name="Moran X.A.G."/>
            <person name="Daffonchio D."/>
        </authorList>
    </citation>
    <scope>NUCLEOTIDE SEQUENCE</scope>
    <source>
        <strain evidence="1">SuakinDeep_MAG55_1</strain>
    </source>
</reference>
<organism evidence="1 2">
    <name type="scientific">Candidatus Scalindua arabica</name>
    <dbReference type="NCBI Taxonomy" id="1127984"/>
    <lineage>
        <taxon>Bacteria</taxon>
        <taxon>Pseudomonadati</taxon>
        <taxon>Planctomycetota</taxon>
        <taxon>Candidatus Brocadiia</taxon>
        <taxon>Candidatus Brocadiales</taxon>
        <taxon>Candidatus Scalinduaceae</taxon>
        <taxon>Candidatus Scalindua</taxon>
    </lineage>
</organism>
<evidence type="ECO:0000313" key="1">
    <source>
        <dbReference type="EMBL" id="MBS1259645.1"/>
    </source>
</evidence>
<name>A0A941W821_9BACT</name>
<sequence length="110" mass="12262">MIISTKRSLKLFLEKPRPPMVQVTVHDSIDICVEVIANNTNNCSVSIKYDTNHFKLTSGKALDVLSGSSFSKKLSWILKAIKISNNHLLTQITAQANNMVQMSSFQIKVV</sequence>
<dbReference type="AlphaFoldDB" id="A0A941W821"/>
<dbReference type="InterPro" id="IPR008965">
    <property type="entry name" value="CBM2/CBM3_carb-bd_dom_sf"/>
</dbReference>
<dbReference type="Proteomes" id="UP000722750">
    <property type="component" value="Unassembled WGS sequence"/>
</dbReference>
<comment type="caution">
    <text evidence="1">The sequence shown here is derived from an EMBL/GenBank/DDBJ whole genome shotgun (WGS) entry which is preliminary data.</text>
</comment>
<accession>A0A941W821</accession>
<dbReference type="SUPFAM" id="SSF49384">
    <property type="entry name" value="Carbohydrate-binding domain"/>
    <property type="match status" value="1"/>
</dbReference>
<dbReference type="GO" id="GO:0030246">
    <property type="term" value="F:carbohydrate binding"/>
    <property type="evidence" value="ECO:0007669"/>
    <property type="project" value="InterPro"/>
</dbReference>
<gene>
    <name evidence="1" type="ORF">MAG551_02720</name>
</gene>
<dbReference type="EMBL" id="JAANXD010000100">
    <property type="protein sequence ID" value="MBS1259645.1"/>
    <property type="molecule type" value="Genomic_DNA"/>
</dbReference>